<comment type="caution">
    <text evidence="1">The sequence shown here is derived from an EMBL/GenBank/DDBJ whole genome shotgun (WGS) entry which is preliminary data.</text>
</comment>
<sequence>ILDDKDMTAKSTNAILELTRDETLLMPKTSDDEDGIVSVLDDGNKIVKHNDPEESVNEISEPKLSRFAVMMTPYMLSGIALDLGI</sequence>
<dbReference type="AlphaFoldDB" id="A0A9N9EHK5"/>
<dbReference type="EMBL" id="CAJVPV010013393">
    <property type="protein sequence ID" value="CAG8677402.1"/>
    <property type="molecule type" value="Genomic_DNA"/>
</dbReference>
<organism evidence="1 2">
    <name type="scientific">Acaulospora morrowiae</name>
    <dbReference type="NCBI Taxonomy" id="94023"/>
    <lineage>
        <taxon>Eukaryota</taxon>
        <taxon>Fungi</taxon>
        <taxon>Fungi incertae sedis</taxon>
        <taxon>Mucoromycota</taxon>
        <taxon>Glomeromycotina</taxon>
        <taxon>Glomeromycetes</taxon>
        <taxon>Diversisporales</taxon>
        <taxon>Acaulosporaceae</taxon>
        <taxon>Acaulospora</taxon>
    </lineage>
</organism>
<feature type="non-terminal residue" evidence="1">
    <location>
        <position position="1"/>
    </location>
</feature>
<name>A0A9N9EHK5_9GLOM</name>
<accession>A0A9N9EHK5</accession>
<protein>
    <submittedName>
        <fullName evidence="1">8951_t:CDS:1</fullName>
    </submittedName>
</protein>
<proteinExistence type="predicted"/>
<reference evidence="1" key="1">
    <citation type="submission" date="2021-06" db="EMBL/GenBank/DDBJ databases">
        <authorList>
            <person name="Kallberg Y."/>
            <person name="Tangrot J."/>
            <person name="Rosling A."/>
        </authorList>
    </citation>
    <scope>NUCLEOTIDE SEQUENCE</scope>
    <source>
        <strain evidence="1">CL551</strain>
    </source>
</reference>
<evidence type="ECO:0000313" key="2">
    <source>
        <dbReference type="Proteomes" id="UP000789342"/>
    </source>
</evidence>
<keyword evidence="2" id="KW-1185">Reference proteome</keyword>
<gene>
    <name evidence="1" type="ORF">AMORRO_LOCUS11093</name>
</gene>
<evidence type="ECO:0000313" key="1">
    <source>
        <dbReference type="EMBL" id="CAG8677402.1"/>
    </source>
</evidence>
<dbReference type="Proteomes" id="UP000789342">
    <property type="component" value="Unassembled WGS sequence"/>
</dbReference>